<dbReference type="Proteomes" id="UP000253204">
    <property type="component" value="Unassembled WGS sequence"/>
</dbReference>
<dbReference type="RefSeq" id="WP_114487932.1">
    <property type="nucleotide sequence ID" value="NZ_CBCSHM010000070.1"/>
</dbReference>
<dbReference type="AlphaFoldDB" id="A0A368TTR8"/>
<protein>
    <submittedName>
        <fullName evidence="2">DUF1266 domain-containing protein</fullName>
    </submittedName>
</protein>
<sequence length="818" mass="92713">MVDPLNAWWAQQLVLCDWAFTPHPTVVDAEAAEQRLVELKVASRGALAGQLLDSLSPKANAEMLLSALELTALAGAAGWLSEARARAWVWQLVLRITREYSDLEHWLKALRRARNARGWLEGDDGFMHTCEALEALEYEGEGVTWERLIEWLAHAGKVPTLWPDATDQQCWRACALLRPVVVYPAGDKDWPEAFEWLNQVWQIQSRDELVTALLWLGAQGDRQRWDIEADMLVSLDDSQRILWRENMPSQDPHSPVLYGFVTQGEPLEWAAWDWLRLVELAWAGACCGWLSQQEADGFAAHAVDLLGRRYHDWHAVLKAFQRGQSLFEGKDLRHKTAPRHDILLKDPLSPWHLSLADLLDTTSREASRDALRAWRRDPGHWLLALAGVREPDLMLRQANPGGPVPEARRADAAEYLQETLGLHAEEGARSLARYWLPAQAHHLNQLAADAAHGALPASHTLFGDPVPDDLRQRNALKGVSRHAATIHMAEKFAFYLHMSKDSGLFEATELDQFVASLRSCLCRFYPDARRLLEAWLAWETCLPELDEASLIQELQWHLQDPGSIFHWLDWHPDDWQEPGARPSLSHFTAMALVGPLNTAVWSEPQPESERECQAIREWVDGHYGLHGATEMKEFLAFMLESGDRQEYQINYAPYTLNRERLEAEIAIMESGDCLDEERHHLLRLCRVRDNEDQCNDVDMAAWDVAQLVDLTIAGRQLGWLSATEFAAQLEKAHALAANHYAGWEDYARGMYAGFSFFMGETPERESFLAGFRQALIAWLSGAPPLAGAWTSLDFPGAKPRHFAPLHIDTLPGDFRTLH</sequence>
<feature type="domain" description="DUF1266" evidence="1">
    <location>
        <begin position="197"/>
        <end position="352"/>
    </location>
</feature>
<organism evidence="2 3">
    <name type="scientific">Vreelandella rituensis</name>
    <dbReference type="NCBI Taxonomy" id="2282306"/>
    <lineage>
        <taxon>Bacteria</taxon>
        <taxon>Pseudomonadati</taxon>
        <taxon>Pseudomonadota</taxon>
        <taxon>Gammaproteobacteria</taxon>
        <taxon>Oceanospirillales</taxon>
        <taxon>Halomonadaceae</taxon>
        <taxon>Vreelandella</taxon>
    </lineage>
</organism>
<evidence type="ECO:0000313" key="3">
    <source>
        <dbReference type="Proteomes" id="UP000253204"/>
    </source>
</evidence>
<gene>
    <name evidence="2" type="ORF">DU506_16175</name>
</gene>
<evidence type="ECO:0000259" key="1">
    <source>
        <dbReference type="Pfam" id="PF06889"/>
    </source>
</evidence>
<keyword evidence="3" id="KW-1185">Reference proteome</keyword>
<name>A0A368TTR8_9GAMM</name>
<dbReference type="EMBL" id="QPIJ01000047">
    <property type="protein sequence ID" value="RCV87716.1"/>
    <property type="molecule type" value="Genomic_DNA"/>
</dbReference>
<dbReference type="InterPro" id="IPR009677">
    <property type="entry name" value="DUF1266"/>
</dbReference>
<feature type="domain" description="DUF1266" evidence="1">
    <location>
        <begin position="622"/>
        <end position="767"/>
    </location>
</feature>
<reference evidence="2 3" key="1">
    <citation type="submission" date="2018-07" db="EMBL/GenBank/DDBJ databases">
        <title>Halomonas rutogse sp. nov., isolated from Lake TangqianCo on Tibetan Plateau.</title>
        <authorList>
            <person name="Lu H."/>
            <person name="Xing P."/>
            <person name="Wu Q."/>
        </authorList>
    </citation>
    <scope>NUCLEOTIDE SEQUENCE [LARGE SCALE GENOMIC DNA]</scope>
    <source>
        <strain evidence="2 3">TQ8S</strain>
    </source>
</reference>
<dbReference type="OrthoDB" id="6177842at2"/>
<evidence type="ECO:0000313" key="2">
    <source>
        <dbReference type="EMBL" id="RCV87716.1"/>
    </source>
</evidence>
<accession>A0A368TTR8</accession>
<dbReference type="Pfam" id="PF06889">
    <property type="entry name" value="DUF1266"/>
    <property type="match status" value="2"/>
</dbReference>
<comment type="caution">
    <text evidence="2">The sequence shown here is derived from an EMBL/GenBank/DDBJ whole genome shotgun (WGS) entry which is preliminary data.</text>
</comment>
<proteinExistence type="predicted"/>